<dbReference type="GO" id="GO:0070991">
    <property type="term" value="F:medium-chain fatty acyl-CoA dehydrogenase activity"/>
    <property type="evidence" value="ECO:0007669"/>
    <property type="project" value="UniProtKB-EC"/>
</dbReference>
<dbReference type="InterPro" id="IPR006089">
    <property type="entry name" value="Acyl-CoA_DH_CS"/>
</dbReference>
<keyword evidence="3 6" id="KW-0285">Flavoprotein</keyword>
<dbReference type="EMBL" id="JACIEQ010000001">
    <property type="protein sequence ID" value="MBB4021664.1"/>
    <property type="molecule type" value="Genomic_DNA"/>
</dbReference>
<name>A0A840C6X5_9RHOB</name>
<reference evidence="10" key="1">
    <citation type="submission" date="2020-08" db="EMBL/GenBank/DDBJ databases">
        <title>Genomic Encyclopedia of Type Strains, Phase IV (KMG-IV): sequencing the most valuable type-strain genomes for metagenomic binning, comparative biology and taxonomic classification.</title>
        <authorList>
            <person name="Goeker M."/>
        </authorList>
    </citation>
    <scope>NUCLEOTIDE SEQUENCE [LARGE SCALE GENOMIC DNA]</scope>
    <source>
        <strain evidence="10">DSM 105040</strain>
    </source>
</reference>
<sequence length="385" mass="43052">MKRTIFEPEHEQFRDTVRRFFQNEIGPHAERWREQGHVDREAYVKAGELGLLLTWADEKYGGAGISDLRYEQIVSEENMRHGDPGFYIHLHSNLVAPYLGHLGNDEQKARWLPDCISGNKILAIALTEPHAGSDLAAMRTTAVEEDDCWVLNGSKTYISNGQLADLVIVAARTSKAEKHRVGLFVVEAGQAGFARGQRLKKMGLDSQDTSELFFEDVRVPKDNVLGDPERGFHYLTEFLAGERVVVAIAALAAAQTAFDLTLDYVKERGAFGRPIGMFQNSRFELARMRAEIDTVQTFVDQCVMLQNDKALDGDTAAAAKLMATELEGTVMDRCVQLHGGAGYMQEYRICRMYTDARVSRIFAGTSEIMLEIIGRGLGLDERKLN</sequence>
<dbReference type="PROSITE" id="PS00072">
    <property type="entry name" value="ACYL_COA_DH_1"/>
    <property type="match status" value="1"/>
</dbReference>
<evidence type="ECO:0000259" key="8">
    <source>
        <dbReference type="Pfam" id="PF02770"/>
    </source>
</evidence>
<comment type="cofactor">
    <cofactor evidence="1 6">
        <name>FAD</name>
        <dbReference type="ChEBI" id="CHEBI:57692"/>
    </cofactor>
</comment>
<dbReference type="PROSITE" id="PS00073">
    <property type="entry name" value="ACYL_COA_DH_2"/>
    <property type="match status" value="1"/>
</dbReference>
<protein>
    <submittedName>
        <fullName evidence="10">Acyl-CoA dehydrogenase</fullName>
        <ecNumber evidence="10">1.3.8.7</ecNumber>
    </submittedName>
</protein>
<dbReference type="Gene3D" id="1.10.540.10">
    <property type="entry name" value="Acyl-CoA dehydrogenase/oxidase, N-terminal domain"/>
    <property type="match status" value="1"/>
</dbReference>
<dbReference type="Proteomes" id="UP000585681">
    <property type="component" value="Unassembled WGS sequence"/>
</dbReference>
<dbReference type="Pfam" id="PF02770">
    <property type="entry name" value="Acyl-CoA_dh_M"/>
    <property type="match status" value="1"/>
</dbReference>
<dbReference type="PANTHER" id="PTHR43884">
    <property type="entry name" value="ACYL-COA DEHYDROGENASE"/>
    <property type="match status" value="1"/>
</dbReference>
<evidence type="ECO:0000256" key="1">
    <source>
        <dbReference type="ARBA" id="ARBA00001974"/>
    </source>
</evidence>
<evidence type="ECO:0000313" key="11">
    <source>
        <dbReference type="Proteomes" id="UP000585681"/>
    </source>
</evidence>
<dbReference type="Gene3D" id="1.20.140.10">
    <property type="entry name" value="Butyryl-CoA Dehydrogenase, subunit A, domain 3"/>
    <property type="match status" value="1"/>
</dbReference>
<feature type="domain" description="Acyl-CoA dehydrogenase/oxidase C-terminal" evidence="7">
    <location>
        <begin position="230"/>
        <end position="377"/>
    </location>
</feature>
<dbReference type="SUPFAM" id="SSF56645">
    <property type="entry name" value="Acyl-CoA dehydrogenase NM domain-like"/>
    <property type="match status" value="1"/>
</dbReference>
<dbReference type="SUPFAM" id="SSF47203">
    <property type="entry name" value="Acyl-CoA dehydrogenase C-terminal domain-like"/>
    <property type="match status" value="1"/>
</dbReference>
<dbReference type="InterPro" id="IPR037069">
    <property type="entry name" value="AcylCoA_DH/ox_N_sf"/>
</dbReference>
<organism evidence="10 11">
    <name type="scientific">Actibacterium naphthalenivorans</name>
    <dbReference type="NCBI Taxonomy" id="1614693"/>
    <lineage>
        <taxon>Bacteria</taxon>
        <taxon>Pseudomonadati</taxon>
        <taxon>Pseudomonadota</taxon>
        <taxon>Alphaproteobacteria</taxon>
        <taxon>Rhodobacterales</taxon>
        <taxon>Roseobacteraceae</taxon>
        <taxon>Actibacterium</taxon>
    </lineage>
</organism>
<dbReference type="InterPro" id="IPR013786">
    <property type="entry name" value="AcylCoA_DH/ox_N"/>
</dbReference>
<evidence type="ECO:0000256" key="3">
    <source>
        <dbReference type="ARBA" id="ARBA00022630"/>
    </source>
</evidence>
<dbReference type="FunFam" id="1.20.140.10:FF:000001">
    <property type="entry name" value="Acyl-CoA dehydrogenase"/>
    <property type="match status" value="1"/>
</dbReference>
<dbReference type="Pfam" id="PF02771">
    <property type="entry name" value="Acyl-CoA_dh_N"/>
    <property type="match status" value="1"/>
</dbReference>
<evidence type="ECO:0000313" key="10">
    <source>
        <dbReference type="EMBL" id="MBB4021664.1"/>
    </source>
</evidence>
<evidence type="ECO:0000256" key="5">
    <source>
        <dbReference type="ARBA" id="ARBA00023002"/>
    </source>
</evidence>
<comment type="caution">
    <text evidence="10">The sequence shown here is derived from an EMBL/GenBank/DDBJ whole genome shotgun (WGS) entry which is preliminary data.</text>
</comment>
<evidence type="ECO:0000256" key="2">
    <source>
        <dbReference type="ARBA" id="ARBA00009347"/>
    </source>
</evidence>
<gene>
    <name evidence="10" type="ORF">GGR17_001455</name>
</gene>
<dbReference type="FunFam" id="2.40.110.10:FF:000002">
    <property type="entry name" value="Acyl-CoA dehydrogenase fadE12"/>
    <property type="match status" value="1"/>
</dbReference>
<keyword evidence="4 6" id="KW-0274">FAD</keyword>
<keyword evidence="5 6" id="KW-0560">Oxidoreductase</keyword>
<dbReference type="InterPro" id="IPR009075">
    <property type="entry name" value="AcylCo_DH/oxidase_C"/>
</dbReference>
<feature type="domain" description="Acyl-CoA dehydrogenase/oxidase N-terminal" evidence="9">
    <location>
        <begin position="8"/>
        <end position="118"/>
    </location>
</feature>
<proteinExistence type="inferred from homology"/>
<evidence type="ECO:0000259" key="7">
    <source>
        <dbReference type="Pfam" id="PF00441"/>
    </source>
</evidence>
<evidence type="ECO:0000259" key="9">
    <source>
        <dbReference type="Pfam" id="PF02771"/>
    </source>
</evidence>
<dbReference type="EC" id="1.3.8.7" evidence="10"/>
<keyword evidence="11" id="KW-1185">Reference proteome</keyword>
<evidence type="ECO:0000256" key="4">
    <source>
        <dbReference type="ARBA" id="ARBA00022827"/>
    </source>
</evidence>
<dbReference type="InterPro" id="IPR046373">
    <property type="entry name" value="Acyl-CoA_Oxase/DH_mid-dom_sf"/>
</dbReference>
<dbReference type="RefSeq" id="WP_054540242.1">
    <property type="nucleotide sequence ID" value="NZ_JACIEQ010000001.1"/>
</dbReference>
<dbReference type="AlphaFoldDB" id="A0A840C6X5"/>
<dbReference type="GO" id="GO:0050660">
    <property type="term" value="F:flavin adenine dinucleotide binding"/>
    <property type="evidence" value="ECO:0007669"/>
    <property type="project" value="InterPro"/>
</dbReference>
<feature type="domain" description="Acyl-CoA oxidase/dehydrogenase middle" evidence="8">
    <location>
        <begin position="123"/>
        <end position="217"/>
    </location>
</feature>
<evidence type="ECO:0000256" key="6">
    <source>
        <dbReference type="RuleBase" id="RU362125"/>
    </source>
</evidence>
<dbReference type="InterPro" id="IPR009100">
    <property type="entry name" value="AcylCoA_DH/oxidase_NM_dom_sf"/>
</dbReference>
<dbReference type="Pfam" id="PF00441">
    <property type="entry name" value="Acyl-CoA_dh_1"/>
    <property type="match status" value="1"/>
</dbReference>
<comment type="similarity">
    <text evidence="2 6">Belongs to the acyl-CoA dehydrogenase family.</text>
</comment>
<accession>A0A840C6X5</accession>
<dbReference type="Gene3D" id="2.40.110.10">
    <property type="entry name" value="Butyryl-CoA Dehydrogenase, subunit A, domain 2"/>
    <property type="match status" value="1"/>
</dbReference>
<dbReference type="InterPro" id="IPR006091">
    <property type="entry name" value="Acyl-CoA_Oxase/DH_mid-dom"/>
</dbReference>
<dbReference type="InterPro" id="IPR036250">
    <property type="entry name" value="AcylCo_DH-like_C"/>
</dbReference>
<dbReference type="PANTHER" id="PTHR43884:SF12">
    <property type="entry name" value="ISOVALERYL-COA DEHYDROGENASE, MITOCHONDRIAL-RELATED"/>
    <property type="match status" value="1"/>
</dbReference>